<gene>
    <name evidence="1" type="ORF">HPB47_022914</name>
</gene>
<keyword evidence="2" id="KW-1185">Reference proteome</keyword>
<comment type="caution">
    <text evidence="1">The sequence shown here is derived from an EMBL/GenBank/DDBJ whole genome shotgun (WGS) entry which is preliminary data.</text>
</comment>
<dbReference type="Proteomes" id="UP000805193">
    <property type="component" value="Unassembled WGS sequence"/>
</dbReference>
<protein>
    <submittedName>
        <fullName evidence="1">Uncharacterized protein</fullName>
    </submittedName>
</protein>
<accession>A0AC60QBQ8</accession>
<sequence length="116" mass="12914">MASFRVSWDKRMAADDGRWTSTSELSFTLVLVPDYCDPADLKEQFRKEMGARRKAAAAKVALSKNAVGTLDDDFYSTPYETQRVGKGSSVRVLNSEGVSGRHFVPDAGTKGRWKYD</sequence>
<reference evidence="1 2" key="1">
    <citation type="journal article" date="2020" name="Cell">
        <title>Large-Scale Comparative Analyses of Tick Genomes Elucidate Their Genetic Diversity and Vector Capacities.</title>
        <authorList>
            <consortium name="Tick Genome and Microbiome Consortium (TIGMIC)"/>
            <person name="Jia N."/>
            <person name="Wang J."/>
            <person name="Shi W."/>
            <person name="Du L."/>
            <person name="Sun Y."/>
            <person name="Zhan W."/>
            <person name="Jiang J.F."/>
            <person name="Wang Q."/>
            <person name="Zhang B."/>
            <person name="Ji P."/>
            <person name="Bell-Sakyi L."/>
            <person name="Cui X.M."/>
            <person name="Yuan T.T."/>
            <person name="Jiang B.G."/>
            <person name="Yang W.F."/>
            <person name="Lam T.T."/>
            <person name="Chang Q.C."/>
            <person name="Ding S.J."/>
            <person name="Wang X.J."/>
            <person name="Zhu J.G."/>
            <person name="Ruan X.D."/>
            <person name="Zhao L."/>
            <person name="Wei J.T."/>
            <person name="Ye R.Z."/>
            <person name="Que T.C."/>
            <person name="Du C.H."/>
            <person name="Zhou Y.H."/>
            <person name="Cheng J.X."/>
            <person name="Dai P.F."/>
            <person name="Guo W.B."/>
            <person name="Han X.H."/>
            <person name="Huang E.J."/>
            <person name="Li L.F."/>
            <person name="Wei W."/>
            <person name="Gao Y.C."/>
            <person name="Liu J.Z."/>
            <person name="Shao H.Z."/>
            <person name="Wang X."/>
            <person name="Wang C.C."/>
            <person name="Yang T.C."/>
            <person name="Huo Q.B."/>
            <person name="Li W."/>
            <person name="Chen H.Y."/>
            <person name="Chen S.E."/>
            <person name="Zhou L.G."/>
            <person name="Ni X.B."/>
            <person name="Tian J.H."/>
            <person name="Sheng Y."/>
            <person name="Liu T."/>
            <person name="Pan Y.S."/>
            <person name="Xia L.Y."/>
            <person name="Li J."/>
            <person name="Zhao F."/>
            <person name="Cao W.C."/>
        </authorList>
    </citation>
    <scope>NUCLEOTIDE SEQUENCE [LARGE SCALE GENOMIC DNA]</scope>
    <source>
        <strain evidence="1">Iper-2018</strain>
    </source>
</reference>
<evidence type="ECO:0000313" key="2">
    <source>
        <dbReference type="Proteomes" id="UP000805193"/>
    </source>
</evidence>
<proteinExistence type="predicted"/>
<name>A0AC60QBQ8_IXOPE</name>
<organism evidence="1 2">
    <name type="scientific">Ixodes persulcatus</name>
    <name type="common">Taiga tick</name>
    <dbReference type="NCBI Taxonomy" id="34615"/>
    <lineage>
        <taxon>Eukaryota</taxon>
        <taxon>Metazoa</taxon>
        <taxon>Ecdysozoa</taxon>
        <taxon>Arthropoda</taxon>
        <taxon>Chelicerata</taxon>
        <taxon>Arachnida</taxon>
        <taxon>Acari</taxon>
        <taxon>Parasitiformes</taxon>
        <taxon>Ixodida</taxon>
        <taxon>Ixodoidea</taxon>
        <taxon>Ixodidae</taxon>
        <taxon>Ixodinae</taxon>
        <taxon>Ixodes</taxon>
    </lineage>
</organism>
<evidence type="ECO:0000313" key="1">
    <source>
        <dbReference type="EMBL" id="KAG0430178.1"/>
    </source>
</evidence>
<dbReference type="EMBL" id="JABSTQ010009345">
    <property type="protein sequence ID" value="KAG0430178.1"/>
    <property type="molecule type" value="Genomic_DNA"/>
</dbReference>